<dbReference type="InterPro" id="IPR003783">
    <property type="entry name" value="Regulatory_RecX"/>
</dbReference>
<evidence type="ECO:0000256" key="4">
    <source>
        <dbReference type="ARBA" id="ARBA00022490"/>
    </source>
</evidence>
<evidence type="ECO:0000313" key="11">
    <source>
        <dbReference type="Proteomes" id="UP000681162"/>
    </source>
</evidence>
<evidence type="ECO:0000256" key="3">
    <source>
        <dbReference type="ARBA" id="ARBA00018111"/>
    </source>
</evidence>
<protein>
    <recommendedName>
        <fullName evidence="3 5">Regulatory protein RecX</fullName>
    </recommendedName>
</protein>
<dbReference type="InterPro" id="IPR053925">
    <property type="entry name" value="RecX_HTH_3rd"/>
</dbReference>
<evidence type="ECO:0000259" key="8">
    <source>
        <dbReference type="Pfam" id="PF21981"/>
    </source>
</evidence>
<keyword evidence="11" id="KW-1185">Reference proteome</keyword>
<gene>
    <name evidence="5" type="primary">recX</name>
    <name evidence="10" type="ORF">J41TS12_09490</name>
</gene>
<dbReference type="GO" id="GO:0006282">
    <property type="term" value="P:regulation of DNA repair"/>
    <property type="evidence" value="ECO:0007669"/>
    <property type="project" value="UniProtKB-UniRule"/>
</dbReference>
<dbReference type="InterPro" id="IPR053924">
    <property type="entry name" value="RecX_HTH_2nd"/>
</dbReference>
<name>A0A920CFS5_9BACL</name>
<reference evidence="10 11" key="1">
    <citation type="submission" date="2021-03" db="EMBL/GenBank/DDBJ databases">
        <title>Antimicrobial resistance genes in bacteria isolated from Japanese honey, and their potential for conferring macrolide and lincosamide resistance in the American foulbrood pathogen Paenibacillus larvae.</title>
        <authorList>
            <person name="Okamoto M."/>
            <person name="Kumagai M."/>
            <person name="Kanamori H."/>
            <person name="Takamatsu D."/>
        </authorList>
    </citation>
    <scope>NUCLEOTIDE SEQUENCE [LARGE SCALE GENOMIC DNA]</scope>
    <source>
        <strain evidence="10 11">J41TS12</strain>
    </source>
</reference>
<dbReference type="Proteomes" id="UP000681162">
    <property type="component" value="Unassembled WGS sequence"/>
</dbReference>
<evidence type="ECO:0000256" key="2">
    <source>
        <dbReference type="ARBA" id="ARBA00009695"/>
    </source>
</evidence>
<feature type="domain" description="RecX first three-helical" evidence="9">
    <location>
        <begin position="139"/>
        <end position="178"/>
    </location>
</feature>
<dbReference type="PANTHER" id="PTHR33602:SF1">
    <property type="entry name" value="REGULATORY PROTEIN RECX FAMILY PROTEIN"/>
    <property type="match status" value="1"/>
</dbReference>
<organism evidence="10 11">
    <name type="scientific">Paenibacillus antibioticophila</name>
    <dbReference type="NCBI Taxonomy" id="1274374"/>
    <lineage>
        <taxon>Bacteria</taxon>
        <taxon>Bacillati</taxon>
        <taxon>Bacillota</taxon>
        <taxon>Bacilli</taxon>
        <taxon>Bacillales</taxon>
        <taxon>Paenibacillaceae</taxon>
        <taxon>Paenibacillus</taxon>
    </lineage>
</organism>
<feature type="domain" description="RecX third three-helical" evidence="8">
    <location>
        <begin position="232"/>
        <end position="278"/>
    </location>
</feature>
<keyword evidence="4 5" id="KW-0963">Cytoplasm</keyword>
<comment type="function">
    <text evidence="5">Modulates RecA activity.</text>
</comment>
<sequence>MKGKGESRERDFRDMKLRGEMERAQDVVDISDEDCWDPGRALSTNKTRKHSDTFNDSSSGFSSVQESAKGIDAFPADGELIITSVSLLKRPKHRYRISFGTYALEIHEDVMIKYRLMKGSVFTREELEEIVLADERQRAYIDALTALSRKMRTSYEIGMRLEEKGWSKEIAEDVLKRLREEKLIDDAVYAQEWAQQRVRSRGKGKMWVRHELRQKGVEKPLIEEALGMVSEEEELNSAHGLALKKWRSSTGELQDRKRKTGAFLMRRGYSGSLVSRVLRNIIEQEGLNSTDDEEWEE</sequence>
<dbReference type="PANTHER" id="PTHR33602">
    <property type="entry name" value="REGULATORY PROTEIN RECX FAMILY PROTEIN"/>
    <property type="match status" value="1"/>
</dbReference>
<evidence type="ECO:0000256" key="1">
    <source>
        <dbReference type="ARBA" id="ARBA00004496"/>
    </source>
</evidence>
<proteinExistence type="inferred from homology"/>
<comment type="similarity">
    <text evidence="2 5">Belongs to the RecX family.</text>
</comment>
<dbReference type="InterPro" id="IPR036388">
    <property type="entry name" value="WH-like_DNA-bd_sf"/>
</dbReference>
<dbReference type="Pfam" id="PF21982">
    <property type="entry name" value="RecX_HTH1"/>
    <property type="match status" value="1"/>
</dbReference>
<dbReference type="Pfam" id="PF21981">
    <property type="entry name" value="RecX_HTH3"/>
    <property type="match status" value="1"/>
</dbReference>
<dbReference type="AlphaFoldDB" id="A0A920CFS5"/>
<dbReference type="HAMAP" id="MF_01114">
    <property type="entry name" value="RecX"/>
    <property type="match status" value="1"/>
</dbReference>
<dbReference type="RefSeq" id="WP_249412878.1">
    <property type="nucleotide sequence ID" value="NZ_BORR01000003.1"/>
</dbReference>
<feature type="region of interest" description="Disordered" evidence="6">
    <location>
        <begin position="41"/>
        <end position="62"/>
    </location>
</feature>
<evidence type="ECO:0000313" key="10">
    <source>
        <dbReference type="EMBL" id="GIO36088.1"/>
    </source>
</evidence>
<evidence type="ECO:0000256" key="5">
    <source>
        <dbReference type="HAMAP-Rule" id="MF_01114"/>
    </source>
</evidence>
<evidence type="ECO:0000256" key="6">
    <source>
        <dbReference type="SAM" id="MobiDB-lite"/>
    </source>
</evidence>
<dbReference type="Pfam" id="PF02631">
    <property type="entry name" value="RecX_HTH2"/>
    <property type="match status" value="1"/>
</dbReference>
<comment type="subcellular location">
    <subcellularLocation>
        <location evidence="1 5">Cytoplasm</location>
    </subcellularLocation>
</comment>
<dbReference type="GO" id="GO:0005737">
    <property type="term" value="C:cytoplasm"/>
    <property type="evidence" value="ECO:0007669"/>
    <property type="project" value="UniProtKB-SubCell"/>
</dbReference>
<accession>A0A920CFS5</accession>
<evidence type="ECO:0000259" key="9">
    <source>
        <dbReference type="Pfam" id="PF21982"/>
    </source>
</evidence>
<evidence type="ECO:0000259" key="7">
    <source>
        <dbReference type="Pfam" id="PF02631"/>
    </source>
</evidence>
<dbReference type="InterPro" id="IPR053926">
    <property type="entry name" value="RecX_HTH_1st"/>
</dbReference>
<feature type="domain" description="RecX second three-helical" evidence="7">
    <location>
        <begin position="185"/>
        <end position="226"/>
    </location>
</feature>
<comment type="caution">
    <text evidence="10">The sequence shown here is derived from an EMBL/GenBank/DDBJ whole genome shotgun (WGS) entry which is preliminary data.</text>
</comment>
<dbReference type="Gene3D" id="1.10.10.10">
    <property type="entry name" value="Winged helix-like DNA-binding domain superfamily/Winged helix DNA-binding domain"/>
    <property type="match status" value="3"/>
</dbReference>
<dbReference type="EMBL" id="BORR01000003">
    <property type="protein sequence ID" value="GIO36088.1"/>
    <property type="molecule type" value="Genomic_DNA"/>
</dbReference>